<reference evidence="2 3" key="1">
    <citation type="submission" date="2021-08" db="EMBL/GenBank/DDBJ databases">
        <title>Thermococcus onnuriiensis IOH2.</title>
        <authorList>
            <person name="Park Y.-J."/>
        </authorList>
    </citation>
    <scope>NUCLEOTIDE SEQUENCE [LARGE SCALE GENOMIC DNA]</scope>
    <source>
        <strain evidence="2 3">IOH2</strain>
    </source>
</reference>
<dbReference type="FunFam" id="3.40.50.1820:FF:000117">
    <property type="entry name" value="Monoglyceride lipase, putative"/>
    <property type="match status" value="1"/>
</dbReference>
<dbReference type="Gene3D" id="3.40.50.1820">
    <property type="entry name" value="alpha/beta hydrolase"/>
    <property type="match status" value="1"/>
</dbReference>
<dbReference type="InterPro" id="IPR022742">
    <property type="entry name" value="Hydrolase_4"/>
</dbReference>
<gene>
    <name evidence="2" type="ORF">K1720_06405</name>
</gene>
<dbReference type="PRINTS" id="PR00111">
    <property type="entry name" value="ABHYDROLASE"/>
</dbReference>
<dbReference type="RefSeq" id="WP_251950588.1">
    <property type="nucleotide sequence ID" value="NZ_CP080572.1"/>
</dbReference>
<dbReference type="GeneID" id="72777962"/>
<dbReference type="Pfam" id="PF12146">
    <property type="entry name" value="Hydrolase_4"/>
    <property type="match status" value="1"/>
</dbReference>
<dbReference type="KEGG" id="thei:K1720_06405"/>
<dbReference type="EMBL" id="CP080572">
    <property type="protein sequence ID" value="USH00920.1"/>
    <property type="molecule type" value="Genomic_DNA"/>
</dbReference>
<keyword evidence="3" id="KW-1185">Reference proteome</keyword>
<dbReference type="AlphaFoldDB" id="A0A9E7MCK4"/>
<evidence type="ECO:0000259" key="1">
    <source>
        <dbReference type="Pfam" id="PF12146"/>
    </source>
</evidence>
<dbReference type="Proteomes" id="UP001056425">
    <property type="component" value="Chromosome"/>
</dbReference>
<protein>
    <submittedName>
        <fullName evidence="2">Lysophospholipase</fullName>
    </submittedName>
</protein>
<sequence>MIYKAKFGTPKKGWVVLVHGLGEHSGRYDKLIKMLNNTGFAVYTFDWPGHGKSGGKRGHATIEQTMEIIDSIIEEIGEKPFIFGHSLGGLTVIRYAETRPNRIQGVVASSPALAKSPKTPSFMVSLAKVLGTLIPTITLSNGLDPKFLSRNKKAVKKYVEDELVHDRISAALGKSVFENMKKAHQESEKIKVPVLLLIGTADIITPPEGAIKFFERLKVEDKSIKKFNGAYHEIFDDPEWGEEFHNTIVKWLLDHVKGQKGDTSK</sequence>
<evidence type="ECO:0000313" key="3">
    <source>
        <dbReference type="Proteomes" id="UP001056425"/>
    </source>
</evidence>
<dbReference type="PANTHER" id="PTHR11614">
    <property type="entry name" value="PHOSPHOLIPASE-RELATED"/>
    <property type="match status" value="1"/>
</dbReference>
<name>A0A9E7MCK4_9EURY</name>
<organism evidence="2 3">
    <name type="scientific">Thermococcus argininiproducens</name>
    <dbReference type="NCBI Taxonomy" id="2866384"/>
    <lineage>
        <taxon>Archaea</taxon>
        <taxon>Methanobacteriati</taxon>
        <taxon>Methanobacteriota</taxon>
        <taxon>Thermococci</taxon>
        <taxon>Thermococcales</taxon>
        <taxon>Thermococcaceae</taxon>
        <taxon>Thermococcus</taxon>
    </lineage>
</organism>
<dbReference type="SUPFAM" id="SSF53474">
    <property type="entry name" value="alpha/beta-Hydrolases"/>
    <property type="match status" value="1"/>
</dbReference>
<dbReference type="InterPro" id="IPR000073">
    <property type="entry name" value="AB_hydrolase_1"/>
</dbReference>
<dbReference type="InterPro" id="IPR029058">
    <property type="entry name" value="AB_hydrolase_fold"/>
</dbReference>
<dbReference type="InterPro" id="IPR051044">
    <property type="entry name" value="MAG_DAG_Lipase"/>
</dbReference>
<evidence type="ECO:0000313" key="2">
    <source>
        <dbReference type="EMBL" id="USH00920.1"/>
    </source>
</evidence>
<feature type="domain" description="Serine aminopeptidase S33" evidence="1">
    <location>
        <begin position="10"/>
        <end position="239"/>
    </location>
</feature>
<proteinExistence type="predicted"/>
<accession>A0A9E7MCK4</accession>